<evidence type="ECO:0000256" key="4">
    <source>
        <dbReference type="PIRSR" id="PIRSR000390-2"/>
    </source>
</evidence>
<dbReference type="FunFam" id="3.40.640.10:FF:000089">
    <property type="entry name" value="Aminotransferase, DegT/DnrJ/EryC1/StrS family"/>
    <property type="match status" value="1"/>
</dbReference>
<evidence type="ECO:0000313" key="6">
    <source>
        <dbReference type="EMBL" id="OGG46581.1"/>
    </source>
</evidence>
<dbReference type="GO" id="GO:0000271">
    <property type="term" value="P:polysaccharide biosynthetic process"/>
    <property type="evidence" value="ECO:0007669"/>
    <property type="project" value="TreeGrafter"/>
</dbReference>
<dbReference type="SUPFAM" id="SSF53383">
    <property type="entry name" value="PLP-dependent transferases"/>
    <property type="match status" value="1"/>
</dbReference>
<dbReference type="PIRSF" id="PIRSF000390">
    <property type="entry name" value="PLP_StrS"/>
    <property type="match status" value="1"/>
</dbReference>
<dbReference type="EMBL" id="MFKF01000299">
    <property type="protein sequence ID" value="OGG46581.1"/>
    <property type="molecule type" value="Genomic_DNA"/>
</dbReference>
<keyword evidence="1 4" id="KW-0663">Pyridoxal phosphate</keyword>
<dbReference type="AlphaFoldDB" id="A0A1F6CC68"/>
<evidence type="ECO:0000256" key="2">
    <source>
        <dbReference type="ARBA" id="ARBA00037999"/>
    </source>
</evidence>
<dbReference type="InterPro" id="IPR015424">
    <property type="entry name" value="PyrdxlP-dep_Trfase"/>
</dbReference>
<evidence type="ECO:0000313" key="7">
    <source>
        <dbReference type="Proteomes" id="UP000178606"/>
    </source>
</evidence>
<dbReference type="CDD" id="cd00616">
    <property type="entry name" value="AHBA_syn"/>
    <property type="match status" value="1"/>
</dbReference>
<dbReference type="InterPro" id="IPR000653">
    <property type="entry name" value="DegT/StrS_aminotransferase"/>
</dbReference>
<evidence type="ECO:0000256" key="5">
    <source>
        <dbReference type="RuleBase" id="RU004508"/>
    </source>
</evidence>
<dbReference type="PANTHER" id="PTHR30244:SF36">
    <property type="entry name" value="3-OXO-GLUCOSE-6-PHOSPHATE:GLUTAMATE AMINOTRANSFERASE"/>
    <property type="match status" value="1"/>
</dbReference>
<proteinExistence type="inferred from homology"/>
<feature type="active site" description="Proton acceptor" evidence="3">
    <location>
        <position position="185"/>
    </location>
</feature>
<dbReference type="Proteomes" id="UP000178606">
    <property type="component" value="Unassembled WGS sequence"/>
</dbReference>
<dbReference type="PANTHER" id="PTHR30244">
    <property type="entry name" value="TRANSAMINASE"/>
    <property type="match status" value="1"/>
</dbReference>
<sequence>MIPFGDLARQYRAMKGEIDRAVARVLERGWYILGEKVEQFEAAFAHSCGARHAVGVGSGVEALHLSLVACGVGPGDEVITVSNTAVPTASAVSFAGATPVLVDVDPVTYTLDPEQVEDRITPRTKAVLPVHLYGQCADMDPLLEIARRRGLYVIEDCAQAHGAVYRWRKAGTLGDAGCFSFYPSKNLGAIGDGGLITTNDAGLAERLKQLRNYGQERRYYHKIKGFNSRLDELQAAVLLAKLPHLDAWNERRRAIAQTYTEGLREAYVVPPSEAPDRRHIYHLYVIRVNERDRFQERMQELGVQTVIHYPVPIHRQEAYSELRDQARFLTQTDQFASQIVSLPIFPELTDEEVGAVIEAVREAAGLAKR</sequence>
<dbReference type="GO" id="GO:0008483">
    <property type="term" value="F:transaminase activity"/>
    <property type="evidence" value="ECO:0007669"/>
    <property type="project" value="TreeGrafter"/>
</dbReference>
<accession>A0A1F6CC68</accession>
<comment type="caution">
    <text evidence="6">The sequence shown here is derived from an EMBL/GenBank/DDBJ whole genome shotgun (WGS) entry which is preliminary data.</text>
</comment>
<reference evidence="6 7" key="1">
    <citation type="journal article" date="2016" name="Nat. Commun.">
        <title>Thousands of microbial genomes shed light on interconnected biogeochemical processes in an aquifer system.</title>
        <authorList>
            <person name="Anantharaman K."/>
            <person name="Brown C.T."/>
            <person name="Hug L.A."/>
            <person name="Sharon I."/>
            <person name="Castelle C.J."/>
            <person name="Probst A.J."/>
            <person name="Thomas B.C."/>
            <person name="Singh A."/>
            <person name="Wilkins M.J."/>
            <person name="Karaoz U."/>
            <person name="Brodie E.L."/>
            <person name="Williams K.H."/>
            <person name="Hubbard S.S."/>
            <person name="Banfield J.F."/>
        </authorList>
    </citation>
    <scope>NUCLEOTIDE SEQUENCE [LARGE SCALE GENOMIC DNA]</scope>
    <source>
        <strain evidence="7">RIFCSPLOWO2_12_FULL_64_10</strain>
    </source>
</reference>
<name>A0A1F6CC68_HANXR</name>
<organism evidence="6 7">
    <name type="scientific">Handelsmanbacteria sp. (strain RIFCSPLOWO2_12_FULL_64_10)</name>
    <dbReference type="NCBI Taxonomy" id="1817868"/>
    <lineage>
        <taxon>Bacteria</taxon>
        <taxon>Candidatus Handelsmaniibacteriota</taxon>
    </lineage>
</organism>
<dbReference type="Pfam" id="PF01041">
    <property type="entry name" value="DegT_DnrJ_EryC1"/>
    <property type="match status" value="1"/>
</dbReference>
<dbReference type="GO" id="GO:0030170">
    <property type="term" value="F:pyridoxal phosphate binding"/>
    <property type="evidence" value="ECO:0007669"/>
    <property type="project" value="UniProtKB-ARBA"/>
</dbReference>
<dbReference type="InterPro" id="IPR015422">
    <property type="entry name" value="PyrdxlP-dep_Trfase_small"/>
</dbReference>
<dbReference type="InterPro" id="IPR015421">
    <property type="entry name" value="PyrdxlP-dep_Trfase_major"/>
</dbReference>
<comment type="similarity">
    <text evidence="2 5">Belongs to the DegT/DnrJ/EryC1 family.</text>
</comment>
<evidence type="ECO:0000256" key="3">
    <source>
        <dbReference type="PIRSR" id="PIRSR000390-1"/>
    </source>
</evidence>
<dbReference type="Gene3D" id="3.90.1150.10">
    <property type="entry name" value="Aspartate Aminotransferase, domain 1"/>
    <property type="match status" value="1"/>
</dbReference>
<dbReference type="Gene3D" id="3.40.640.10">
    <property type="entry name" value="Type I PLP-dependent aspartate aminotransferase-like (Major domain)"/>
    <property type="match status" value="1"/>
</dbReference>
<feature type="modified residue" description="N6-(pyridoxal phosphate)lysine" evidence="4">
    <location>
        <position position="185"/>
    </location>
</feature>
<evidence type="ECO:0000256" key="1">
    <source>
        <dbReference type="ARBA" id="ARBA00022898"/>
    </source>
</evidence>
<protein>
    <submittedName>
        <fullName evidence="6">Erythromycin biosynthesis sensory transduction protein eryC1</fullName>
    </submittedName>
</protein>
<gene>
    <name evidence="6" type="ORF">A3F84_06550</name>
</gene>